<reference evidence="3 4" key="1">
    <citation type="submission" date="2024-01" db="EMBL/GenBank/DDBJ databases">
        <title>The diversity of rhizobia nodulating Mimosa spp. in eleven states of Brazil covering several biomes is determined by host plant, location, and edaphic factors.</title>
        <authorList>
            <person name="Rouws L."/>
            <person name="Barauna A."/>
            <person name="Beukes C."/>
            <person name="De Faria S.M."/>
            <person name="Gross E."/>
            <person name="Dos Reis Junior F.B."/>
            <person name="Simon M."/>
            <person name="Maluk M."/>
            <person name="Odee D.W."/>
            <person name="Kenicer G."/>
            <person name="Young J.P.W."/>
            <person name="Reis V.M."/>
            <person name="Zilli J."/>
            <person name="James E.K."/>
        </authorList>
    </citation>
    <scope>NUCLEOTIDE SEQUENCE [LARGE SCALE GENOMIC DNA]</scope>
    <source>
        <strain evidence="3 4">JHI1651</strain>
    </source>
</reference>
<evidence type="ECO:0000256" key="2">
    <source>
        <dbReference type="SAM" id="MobiDB-lite"/>
    </source>
</evidence>
<organism evidence="3 4">
    <name type="scientific">Paraburkholderia caribensis</name>
    <dbReference type="NCBI Taxonomy" id="75105"/>
    <lineage>
        <taxon>Bacteria</taxon>
        <taxon>Pseudomonadati</taxon>
        <taxon>Pseudomonadota</taxon>
        <taxon>Betaproteobacteria</taxon>
        <taxon>Burkholderiales</taxon>
        <taxon>Burkholderiaceae</taxon>
        <taxon>Paraburkholderia</taxon>
    </lineage>
</organism>
<accession>A0ABV0DN27</accession>
<evidence type="ECO:0008006" key="5">
    <source>
        <dbReference type="Google" id="ProtNLM"/>
    </source>
</evidence>
<evidence type="ECO:0000256" key="1">
    <source>
        <dbReference type="SAM" id="Coils"/>
    </source>
</evidence>
<proteinExistence type="predicted"/>
<dbReference type="RefSeq" id="WP_146174352.1">
    <property type="nucleotide sequence ID" value="NZ_CP015958.1"/>
</dbReference>
<protein>
    <recommendedName>
        <fullName evidence="5">KfrA N-terminal DNA-binding domain-containing protein</fullName>
    </recommendedName>
</protein>
<comment type="caution">
    <text evidence="3">The sequence shown here is derived from an EMBL/GenBank/DDBJ whole genome shotgun (WGS) entry which is preliminary data.</text>
</comment>
<feature type="coiled-coil region" evidence="1">
    <location>
        <begin position="129"/>
        <end position="177"/>
    </location>
</feature>
<name>A0ABV0DN27_9BURK</name>
<gene>
    <name evidence="3" type="ORF">VOI32_00990</name>
</gene>
<evidence type="ECO:0000313" key="4">
    <source>
        <dbReference type="Proteomes" id="UP001462961"/>
    </source>
</evidence>
<sequence length="212" mass="23743">MLKRTSRSGCKPSVAFEAESVALLNIQTKSEILDSLLLFARTSDENRRKVHDGLQSGESKIAPTTLRQFLKWENAQKAYALLGKQSEEIRRIGNGTLDRNPGLYIKVVQALAELDGIRKASFSPPETSLAKLRRELKSANARISILQSELITLRLDLKSVEVARDNAKRQFLELKKKFINECTLAGPQPHRAPNTSITKLNEAKNAGRHKRT</sequence>
<dbReference type="EMBL" id="JAYLVJ010000001">
    <property type="protein sequence ID" value="MEO1752505.1"/>
    <property type="molecule type" value="Genomic_DNA"/>
</dbReference>
<dbReference type="Proteomes" id="UP001462961">
    <property type="component" value="Unassembled WGS sequence"/>
</dbReference>
<keyword evidence="4" id="KW-1185">Reference proteome</keyword>
<evidence type="ECO:0000313" key="3">
    <source>
        <dbReference type="EMBL" id="MEO1752505.1"/>
    </source>
</evidence>
<feature type="region of interest" description="Disordered" evidence="2">
    <location>
        <begin position="185"/>
        <end position="212"/>
    </location>
</feature>
<keyword evidence="1" id="KW-0175">Coiled coil</keyword>